<name>A0A850H6K9_9SPHN</name>
<proteinExistence type="predicted"/>
<dbReference type="RefSeq" id="WP_176273111.1">
    <property type="nucleotide sequence ID" value="NZ_JABWTA010000001.1"/>
</dbReference>
<evidence type="ECO:0000313" key="2">
    <source>
        <dbReference type="Proteomes" id="UP000546031"/>
    </source>
</evidence>
<dbReference type="Proteomes" id="UP000546031">
    <property type="component" value="Unassembled WGS sequence"/>
</dbReference>
<accession>A0A850H6K9</accession>
<evidence type="ECO:0000313" key="1">
    <source>
        <dbReference type="EMBL" id="NVE94884.1"/>
    </source>
</evidence>
<dbReference type="AlphaFoldDB" id="A0A850H6K9"/>
<sequence length="161" mass="18024">MAPEEKRIITAVLAQLKDGQSEYEKFAEEYPEEDGILGRIADHRFCVAREVAGAPGELDRPEELNPDIAPNPSIVGERWEKSKTRTPIPAATLPAHLRWNGPLSFCPSGVIRLGTPEISGDTARVFIENDCSGWCGWGGEVLLKRIDQQWRVTENVNWWEA</sequence>
<reference evidence="1 2" key="1">
    <citation type="submission" date="2020-06" db="EMBL/GenBank/DDBJ databases">
        <title>Altererythrobacter lutimaris sp. nov., a marine bacterium isolated from a tidal flat.</title>
        <authorList>
            <person name="Kim D."/>
            <person name="Yoo Y."/>
            <person name="Kim J.-J."/>
        </authorList>
    </citation>
    <scope>NUCLEOTIDE SEQUENCE [LARGE SCALE GENOMIC DNA]</scope>
    <source>
        <strain evidence="1 2">JGD-16</strain>
    </source>
</reference>
<organism evidence="1 2">
    <name type="scientific">Altererythrobacter lutimaris</name>
    <dbReference type="NCBI Taxonomy" id="2743979"/>
    <lineage>
        <taxon>Bacteria</taxon>
        <taxon>Pseudomonadati</taxon>
        <taxon>Pseudomonadota</taxon>
        <taxon>Alphaproteobacteria</taxon>
        <taxon>Sphingomonadales</taxon>
        <taxon>Erythrobacteraceae</taxon>
        <taxon>Altererythrobacter</taxon>
    </lineage>
</organism>
<comment type="caution">
    <text evidence="1">The sequence shown here is derived from an EMBL/GenBank/DDBJ whole genome shotgun (WGS) entry which is preliminary data.</text>
</comment>
<dbReference type="EMBL" id="JABWTA010000001">
    <property type="protein sequence ID" value="NVE94884.1"/>
    <property type="molecule type" value="Genomic_DNA"/>
</dbReference>
<protein>
    <submittedName>
        <fullName evidence="1">Uncharacterized protein</fullName>
    </submittedName>
</protein>
<keyword evidence="2" id="KW-1185">Reference proteome</keyword>
<gene>
    <name evidence="1" type="ORF">HUO12_08220</name>
</gene>